<organism evidence="1">
    <name type="scientific">Aphanomyces invadans</name>
    <dbReference type="NCBI Taxonomy" id="157072"/>
    <lineage>
        <taxon>Eukaryota</taxon>
        <taxon>Sar</taxon>
        <taxon>Stramenopiles</taxon>
        <taxon>Oomycota</taxon>
        <taxon>Saprolegniomycetes</taxon>
        <taxon>Saprolegniales</taxon>
        <taxon>Verrucalvaceae</taxon>
        <taxon>Aphanomyces</taxon>
    </lineage>
</organism>
<evidence type="ECO:0000313" key="1">
    <source>
        <dbReference type="EMBL" id="ETV99124.1"/>
    </source>
</evidence>
<reference evidence="1" key="1">
    <citation type="submission" date="2013-12" db="EMBL/GenBank/DDBJ databases">
        <title>The Genome Sequence of Aphanomyces invadans NJM9701.</title>
        <authorList>
            <consortium name="The Broad Institute Genomics Platform"/>
            <person name="Russ C."/>
            <person name="Tyler B."/>
            <person name="van West P."/>
            <person name="Dieguez-Uribeondo J."/>
            <person name="Young S.K."/>
            <person name="Zeng Q."/>
            <person name="Gargeya S."/>
            <person name="Fitzgerald M."/>
            <person name="Abouelleil A."/>
            <person name="Alvarado L."/>
            <person name="Chapman S.B."/>
            <person name="Gainer-Dewar J."/>
            <person name="Goldberg J."/>
            <person name="Griggs A."/>
            <person name="Gujja S."/>
            <person name="Hansen M."/>
            <person name="Howarth C."/>
            <person name="Imamovic A."/>
            <person name="Ireland A."/>
            <person name="Larimer J."/>
            <person name="McCowan C."/>
            <person name="Murphy C."/>
            <person name="Pearson M."/>
            <person name="Poon T.W."/>
            <person name="Priest M."/>
            <person name="Roberts A."/>
            <person name="Saif S."/>
            <person name="Shea T."/>
            <person name="Sykes S."/>
            <person name="Wortman J."/>
            <person name="Nusbaum C."/>
            <person name="Birren B."/>
        </authorList>
    </citation>
    <scope>NUCLEOTIDE SEQUENCE [LARGE SCALE GENOMIC DNA]</scope>
    <source>
        <strain evidence="1">NJM9701</strain>
    </source>
</reference>
<proteinExistence type="predicted"/>
<sequence>MVLVDRPIGTAPATTRHCHGEWTHRKRGCLVGSGKDSEAPAASTRLHVVKPSACELPVREV</sequence>
<dbReference type="RefSeq" id="XP_008872552.1">
    <property type="nucleotide sequence ID" value="XM_008874330.1"/>
</dbReference>
<protein>
    <submittedName>
        <fullName evidence="1">Uncharacterized protein</fullName>
    </submittedName>
</protein>
<name>A0A024TYQ1_9STRA</name>
<dbReference type="AlphaFoldDB" id="A0A024TYQ1"/>
<dbReference type="GeneID" id="20085583"/>
<accession>A0A024TYQ1</accession>
<dbReference type="VEuPathDB" id="FungiDB:H310_08533"/>
<dbReference type="EMBL" id="KI913968">
    <property type="protein sequence ID" value="ETV99124.1"/>
    <property type="molecule type" value="Genomic_DNA"/>
</dbReference>
<gene>
    <name evidence="1" type="ORF">H310_08533</name>
</gene>